<dbReference type="GO" id="GO:0004930">
    <property type="term" value="F:G protein-coupled receptor activity"/>
    <property type="evidence" value="ECO:0007669"/>
    <property type="project" value="UniProtKB-KW"/>
</dbReference>
<dbReference type="OrthoDB" id="10022453at2759"/>
<organism evidence="11 13">
    <name type="scientific">Adineta ricciae</name>
    <name type="common">Rotifer</name>
    <dbReference type="NCBI Taxonomy" id="249248"/>
    <lineage>
        <taxon>Eukaryota</taxon>
        <taxon>Metazoa</taxon>
        <taxon>Spiralia</taxon>
        <taxon>Gnathifera</taxon>
        <taxon>Rotifera</taxon>
        <taxon>Eurotatoria</taxon>
        <taxon>Bdelloidea</taxon>
        <taxon>Adinetida</taxon>
        <taxon>Adinetidae</taxon>
        <taxon>Adineta</taxon>
    </lineage>
</organism>
<dbReference type="InterPro" id="IPR000276">
    <property type="entry name" value="GPCR_Rhodpsn"/>
</dbReference>
<evidence type="ECO:0000256" key="6">
    <source>
        <dbReference type="ARBA" id="ARBA00023170"/>
    </source>
</evidence>
<feature type="transmembrane region" description="Helical" evidence="8">
    <location>
        <begin position="246"/>
        <end position="266"/>
    </location>
</feature>
<accession>A0A815USZ2</accession>
<evidence type="ECO:0000256" key="5">
    <source>
        <dbReference type="ARBA" id="ARBA00023136"/>
    </source>
</evidence>
<keyword evidence="2 8" id="KW-0812">Transmembrane</keyword>
<gene>
    <name evidence="11" type="ORF">EDS130_LOCUS44020</name>
    <name evidence="10" type="ORF">XAT740_LOCUS32121</name>
</gene>
<evidence type="ECO:0000256" key="1">
    <source>
        <dbReference type="ARBA" id="ARBA00004141"/>
    </source>
</evidence>
<keyword evidence="7" id="KW-0807">Transducer</keyword>
<evidence type="ECO:0000313" key="10">
    <source>
        <dbReference type="EMBL" id="CAF1363021.1"/>
    </source>
</evidence>
<dbReference type="PANTHER" id="PTHR24243">
    <property type="entry name" value="G-PROTEIN COUPLED RECEPTOR"/>
    <property type="match status" value="1"/>
</dbReference>
<dbReference type="SUPFAM" id="SSF81321">
    <property type="entry name" value="Family A G protein-coupled receptor-like"/>
    <property type="match status" value="1"/>
</dbReference>
<feature type="transmembrane region" description="Helical" evidence="8">
    <location>
        <begin position="183"/>
        <end position="205"/>
    </location>
</feature>
<proteinExistence type="predicted"/>
<feature type="transmembrane region" description="Helical" evidence="8">
    <location>
        <begin position="24"/>
        <end position="44"/>
    </location>
</feature>
<feature type="transmembrane region" description="Helical" evidence="8">
    <location>
        <begin position="98"/>
        <end position="120"/>
    </location>
</feature>
<reference evidence="11" key="1">
    <citation type="submission" date="2021-02" db="EMBL/GenBank/DDBJ databases">
        <authorList>
            <person name="Nowell W R."/>
        </authorList>
    </citation>
    <scope>NUCLEOTIDE SEQUENCE</scope>
</reference>
<name>A0A815USZ2_ADIRI</name>
<sequence>MSSLDINANLINSWNNASDSLNRYFPIFIYTFGITGNLLNILVLSQRPLRLNPSALFFMFSSISGLIALISGLTTRMMAGYSIDMTTTVDWICKIRNYVLYSARTITLWSIAFATIDRWLASSTNVHKRQRSTLKNAQRSLFIVHIYAILLNIPILYCYQANLTGTLRGCYGTTYPCRLITDFIYTIATTLFPLVLMIIFGCLTIRNIRQTRQRILNVTMIEMSHERPTTTVHIHGKHNKKTEKHLLEMLGVQVTLLVILTCPHGIQKSYTSIISNQTSSSLQSAIANFILNLFTLLNFTASGIPFYIYTLAGGNIFRNALFDLFKMIFRKMVCHCSQNTV</sequence>
<evidence type="ECO:0000313" key="11">
    <source>
        <dbReference type="EMBL" id="CAF1523207.1"/>
    </source>
</evidence>
<evidence type="ECO:0000256" key="3">
    <source>
        <dbReference type="ARBA" id="ARBA00022989"/>
    </source>
</evidence>
<dbReference type="PANTHER" id="PTHR24243:SF208">
    <property type="entry name" value="PYROKININ-1 RECEPTOR"/>
    <property type="match status" value="1"/>
</dbReference>
<keyword evidence="4" id="KW-0297">G-protein coupled receptor</keyword>
<comment type="subcellular location">
    <subcellularLocation>
        <location evidence="1">Membrane</location>
        <topology evidence="1">Multi-pass membrane protein</topology>
    </subcellularLocation>
</comment>
<evidence type="ECO:0000259" key="9">
    <source>
        <dbReference type="PROSITE" id="PS50262"/>
    </source>
</evidence>
<keyword evidence="12" id="KW-1185">Reference proteome</keyword>
<evidence type="ECO:0000313" key="12">
    <source>
        <dbReference type="Proteomes" id="UP000663828"/>
    </source>
</evidence>
<dbReference type="GO" id="GO:0005886">
    <property type="term" value="C:plasma membrane"/>
    <property type="evidence" value="ECO:0007669"/>
    <property type="project" value="TreeGrafter"/>
</dbReference>
<evidence type="ECO:0000256" key="4">
    <source>
        <dbReference type="ARBA" id="ARBA00023040"/>
    </source>
</evidence>
<dbReference type="Proteomes" id="UP000663852">
    <property type="component" value="Unassembled WGS sequence"/>
</dbReference>
<dbReference type="Proteomes" id="UP000663828">
    <property type="component" value="Unassembled WGS sequence"/>
</dbReference>
<dbReference type="InterPro" id="IPR017452">
    <property type="entry name" value="GPCR_Rhodpsn_7TM"/>
</dbReference>
<keyword evidence="3 8" id="KW-1133">Transmembrane helix</keyword>
<dbReference type="AlphaFoldDB" id="A0A815USZ2"/>
<evidence type="ECO:0000256" key="2">
    <source>
        <dbReference type="ARBA" id="ARBA00022692"/>
    </source>
</evidence>
<dbReference type="EMBL" id="CAJNOJ010000792">
    <property type="protein sequence ID" value="CAF1523207.1"/>
    <property type="molecule type" value="Genomic_DNA"/>
</dbReference>
<feature type="transmembrane region" description="Helical" evidence="8">
    <location>
        <begin position="286"/>
        <end position="309"/>
    </location>
</feature>
<dbReference type="Pfam" id="PF00001">
    <property type="entry name" value="7tm_1"/>
    <property type="match status" value="1"/>
</dbReference>
<comment type="caution">
    <text evidence="11">The sequence shown here is derived from an EMBL/GenBank/DDBJ whole genome shotgun (WGS) entry which is preliminary data.</text>
</comment>
<evidence type="ECO:0000256" key="7">
    <source>
        <dbReference type="ARBA" id="ARBA00023224"/>
    </source>
</evidence>
<keyword evidence="6" id="KW-0675">Receptor</keyword>
<feature type="transmembrane region" description="Helical" evidence="8">
    <location>
        <begin position="56"/>
        <end position="78"/>
    </location>
</feature>
<evidence type="ECO:0000313" key="13">
    <source>
        <dbReference type="Proteomes" id="UP000663852"/>
    </source>
</evidence>
<evidence type="ECO:0000256" key="8">
    <source>
        <dbReference type="SAM" id="Phobius"/>
    </source>
</evidence>
<dbReference type="PROSITE" id="PS50262">
    <property type="entry name" value="G_PROTEIN_RECEP_F1_2"/>
    <property type="match status" value="1"/>
</dbReference>
<protein>
    <recommendedName>
        <fullName evidence="9">G-protein coupled receptors family 1 profile domain-containing protein</fullName>
    </recommendedName>
</protein>
<keyword evidence="5 8" id="KW-0472">Membrane</keyword>
<feature type="domain" description="G-protein coupled receptors family 1 profile" evidence="9">
    <location>
        <begin position="36"/>
        <end position="309"/>
    </location>
</feature>
<feature type="transmembrane region" description="Helical" evidence="8">
    <location>
        <begin position="141"/>
        <end position="163"/>
    </location>
</feature>
<dbReference type="Gene3D" id="1.20.1070.10">
    <property type="entry name" value="Rhodopsin 7-helix transmembrane proteins"/>
    <property type="match status" value="1"/>
</dbReference>
<dbReference type="EMBL" id="CAJNOR010002972">
    <property type="protein sequence ID" value="CAF1363021.1"/>
    <property type="molecule type" value="Genomic_DNA"/>
</dbReference>